<name>A0A1G8AWK8_9MICO</name>
<dbReference type="Proteomes" id="UP000198822">
    <property type="component" value="Chromosome I"/>
</dbReference>
<dbReference type="EMBL" id="LT629695">
    <property type="protein sequence ID" value="SDH25166.1"/>
    <property type="molecule type" value="Genomic_DNA"/>
</dbReference>
<feature type="region of interest" description="Disordered" evidence="1">
    <location>
        <begin position="25"/>
        <end position="51"/>
    </location>
</feature>
<reference evidence="4" key="1">
    <citation type="submission" date="2016-10" db="EMBL/GenBank/DDBJ databases">
        <authorList>
            <person name="Varghese N."/>
            <person name="Submissions S."/>
        </authorList>
    </citation>
    <scope>NUCLEOTIDE SEQUENCE [LARGE SCALE GENOMIC DNA]</scope>
    <source>
        <strain evidence="4">DSM 22002</strain>
    </source>
</reference>
<evidence type="ECO:0000256" key="1">
    <source>
        <dbReference type="SAM" id="MobiDB-lite"/>
    </source>
</evidence>
<protein>
    <recommendedName>
        <fullName evidence="5">Lipoprotein LprG</fullName>
    </recommendedName>
</protein>
<feature type="compositionally biased region" description="Low complexity" evidence="1">
    <location>
        <begin position="29"/>
        <end position="51"/>
    </location>
</feature>
<dbReference type="RefSeq" id="WP_092502234.1">
    <property type="nucleotide sequence ID" value="NZ_LT629695.1"/>
</dbReference>
<gene>
    <name evidence="3" type="ORF">SAMN04489720_0556</name>
</gene>
<keyword evidence="4" id="KW-1185">Reference proteome</keyword>
<dbReference type="STRING" id="399736.SAMN04489720_0556"/>
<dbReference type="PROSITE" id="PS51257">
    <property type="entry name" value="PROKAR_LIPOPROTEIN"/>
    <property type="match status" value="1"/>
</dbReference>
<feature type="signal peptide" evidence="2">
    <location>
        <begin position="1"/>
        <end position="24"/>
    </location>
</feature>
<feature type="chain" id="PRO_5009242963" description="Lipoprotein LprG" evidence="2">
    <location>
        <begin position="25"/>
        <end position="255"/>
    </location>
</feature>
<keyword evidence="2" id="KW-0732">Signal</keyword>
<sequence length="255" mass="25477">MPRLRLAAATAAVCLALVGCSGSADPVASDEPSTPATSAAPEPTASEAPAESVAECTDVLLDPASTVAGDALGGCVAAAMVAVGTGTQRVDSSDGQSTVVDFQWDPDFSMHAASDDIGIVIDGDRGWALVDGAWVEGDAGSSDGATAMAGILVEATRAASDPATIAGLLSTSPTWTVQDQQAVPVGDSVAESAWLLTPDAPMSMLGVTLTDVQLWLTDAHLGAYFVGTGSVSGVTVTTSNTFLQWGGPVDIPQLG</sequence>
<dbReference type="OrthoDB" id="2988527at2"/>
<proteinExistence type="predicted"/>
<evidence type="ECO:0008006" key="5">
    <source>
        <dbReference type="Google" id="ProtNLM"/>
    </source>
</evidence>
<evidence type="ECO:0000256" key="2">
    <source>
        <dbReference type="SAM" id="SignalP"/>
    </source>
</evidence>
<dbReference type="AlphaFoldDB" id="A0A1G8AWK8"/>
<organism evidence="3 4">
    <name type="scientific">Agrococcus jejuensis</name>
    <dbReference type="NCBI Taxonomy" id="399736"/>
    <lineage>
        <taxon>Bacteria</taxon>
        <taxon>Bacillati</taxon>
        <taxon>Actinomycetota</taxon>
        <taxon>Actinomycetes</taxon>
        <taxon>Micrococcales</taxon>
        <taxon>Microbacteriaceae</taxon>
        <taxon>Agrococcus</taxon>
    </lineage>
</organism>
<evidence type="ECO:0000313" key="3">
    <source>
        <dbReference type="EMBL" id="SDH25166.1"/>
    </source>
</evidence>
<evidence type="ECO:0000313" key="4">
    <source>
        <dbReference type="Proteomes" id="UP000198822"/>
    </source>
</evidence>
<accession>A0A1G8AWK8</accession>